<dbReference type="EMBL" id="JANPWB010000008">
    <property type="protein sequence ID" value="KAJ1164578.1"/>
    <property type="molecule type" value="Genomic_DNA"/>
</dbReference>
<feature type="domain" description="Replication factor Mcm10 C-terminal" evidence="13">
    <location>
        <begin position="650"/>
        <end position="995"/>
    </location>
</feature>
<comment type="caution">
    <text evidence="14">The sequence shown here is derived from an EMBL/GenBank/DDBJ whole genome shotgun (WGS) entry which is preliminary data.</text>
</comment>
<dbReference type="Proteomes" id="UP001066276">
    <property type="component" value="Chromosome 4_2"/>
</dbReference>
<dbReference type="SMART" id="SM01280">
    <property type="entry name" value="Mcm10"/>
    <property type="match status" value="1"/>
</dbReference>
<reference evidence="14" key="1">
    <citation type="journal article" date="2022" name="bioRxiv">
        <title>Sequencing and chromosome-scale assembly of the giantPleurodeles waltlgenome.</title>
        <authorList>
            <person name="Brown T."/>
            <person name="Elewa A."/>
            <person name="Iarovenko S."/>
            <person name="Subramanian E."/>
            <person name="Araus A.J."/>
            <person name="Petzold A."/>
            <person name="Susuki M."/>
            <person name="Suzuki K.-i.T."/>
            <person name="Hayashi T."/>
            <person name="Toyoda A."/>
            <person name="Oliveira C."/>
            <person name="Osipova E."/>
            <person name="Leigh N.D."/>
            <person name="Simon A."/>
            <person name="Yun M.H."/>
        </authorList>
    </citation>
    <scope>NUCLEOTIDE SEQUENCE</scope>
    <source>
        <strain evidence="14">20211129_DDA</strain>
        <tissue evidence="14">Liver</tissue>
    </source>
</reference>
<dbReference type="Gene3D" id="2.40.50.140">
    <property type="entry name" value="Nucleic acid-binding proteins"/>
    <property type="match status" value="1"/>
</dbReference>
<keyword evidence="4" id="KW-0235">DNA replication</keyword>
<dbReference type="GO" id="GO:0043596">
    <property type="term" value="C:nuclear replication fork"/>
    <property type="evidence" value="ECO:0007669"/>
    <property type="project" value="TreeGrafter"/>
</dbReference>
<keyword evidence="6" id="KW-0227">DNA damage</keyword>
<name>A0AAV7SKG8_PLEWA</name>
<keyword evidence="15" id="KW-1185">Reference proteome</keyword>
<dbReference type="AlphaFoldDB" id="A0AAV7SKG8"/>
<feature type="region of interest" description="Disordered" evidence="12">
    <location>
        <begin position="147"/>
        <end position="219"/>
    </location>
</feature>
<evidence type="ECO:0000259" key="13">
    <source>
        <dbReference type="SMART" id="SM01280"/>
    </source>
</evidence>
<dbReference type="Gene3D" id="1.20.5.420">
    <property type="entry name" value="Immunoglobulin FC, subunit C"/>
    <property type="match status" value="1"/>
</dbReference>
<keyword evidence="9" id="KW-0175">Coiled coil</keyword>
<sequence length="997" mass="110388">MPETQRLQIRASNSALLHLVLPTPRHSGISTSLVRILTNHLYIKKAMSGNMEDSDLDLLTSLLEENEGPQDRDSVSGSDPPSDANAQHDEFDDLFDADEDGSYTEEDIASGDAKLCGMQENVATLFGELKDLEDEEKEDCVQDFAETNVIPSPKSPHEKTKQDLEEELKQMQEQMKKLQKQLQSTALGQLTRKSPGAKSKTTEKSNLNPLKEPNARKLMESDVFSAQLVCPAVPKVKHQGAPNVKKHQTENRSPPPRQDSSVSSQLLNPKSCISARKQETCPDAAMSSVTKSPQPRQAPNLSSQPMRSNAHPSVGTGERISKSSPSIANKNTPPKPVPNISTNQVKPNNHYKTATGGTSPGTSGTFNATNGSASVEKFSGLRIRRPRVSSVEMERRMTGRKLIRLSQLPDKLPVEKLEDSDWVTFGVIVKKITPQSANNGRTFSIWRLSDLKNMDKFISLFLFGDVHKEHWKTEQGTVLGLLNANPLKPKEGSDEVCFSVDNPQKILIMGESLDLGTCKARKKNGDPCTQTVNLNDCEYCQYHVQSQYKKLSSKRADLQSSFSSGPPKKMSRKASGLKSKLCQDGFHYGGVSSMAYAASVAASVAPKKTIQTKLSNIVVRGADAIALEAQKLADLKKKELQCSDEFKELLGMPSPGALHLKKHLNKSAAQASQGPGFQSISASALLKQQRQQMLESRKKRAEETQKRLLEVPDRGDCPGMPSLGEVALPSPKLGNEFPKEDQVATIQLPKLGRGFSEGDDILFFNNSPPPAPKLSVSAEAKKLLAIGKLRQKGQILSKANPNSIKRKLSSPSDIVKVAQRVEQSGQSPEAVDEEEPATKKKREQLAYLESEEFQRILNAKSKHSGFVKEAEAEQQERYFEPLVKKEQMEEKMRNIKEQKCRAVSCKTCNYTHFKPLESCVAQNHDYKWHDAVKRFFKCSCGNRTISLDRLPNKHCSTCGLFKWERDTMLKERSGPKIAGETLLTRGEEHGKFLNSIK</sequence>
<feature type="region of interest" description="Disordered" evidence="12">
    <location>
        <begin position="66"/>
        <end position="88"/>
    </location>
</feature>
<dbReference type="FunFam" id="2.40.50.140:FF:000167">
    <property type="entry name" value="Minichromosome maintenance 10 replication initiation factor"/>
    <property type="match status" value="1"/>
</dbReference>
<evidence type="ECO:0000256" key="8">
    <source>
        <dbReference type="ARBA" id="ARBA00022833"/>
    </source>
</evidence>
<feature type="compositionally biased region" description="Polar residues" evidence="12">
    <location>
        <begin position="339"/>
        <end position="352"/>
    </location>
</feature>
<dbReference type="InterPro" id="IPR012340">
    <property type="entry name" value="NA-bd_OB-fold"/>
</dbReference>
<dbReference type="Pfam" id="PF09332">
    <property type="entry name" value="Mcm10"/>
    <property type="match status" value="1"/>
</dbReference>
<dbReference type="Pfam" id="PF22379">
    <property type="entry name" value="OB_MCM10"/>
    <property type="match status" value="1"/>
</dbReference>
<dbReference type="GO" id="GO:0006270">
    <property type="term" value="P:DNA replication initiation"/>
    <property type="evidence" value="ECO:0007669"/>
    <property type="project" value="InterPro"/>
</dbReference>
<evidence type="ECO:0000256" key="2">
    <source>
        <dbReference type="ARBA" id="ARBA00009679"/>
    </source>
</evidence>
<evidence type="ECO:0000256" key="5">
    <source>
        <dbReference type="ARBA" id="ARBA00022723"/>
    </source>
</evidence>
<dbReference type="InterPro" id="IPR055065">
    <property type="entry name" value="OB_MCM10"/>
</dbReference>
<evidence type="ECO:0000256" key="4">
    <source>
        <dbReference type="ARBA" id="ARBA00022705"/>
    </source>
</evidence>
<evidence type="ECO:0000313" key="14">
    <source>
        <dbReference type="EMBL" id="KAJ1164578.1"/>
    </source>
</evidence>
<feature type="compositionally biased region" description="Polar residues" evidence="12">
    <location>
        <begin position="258"/>
        <end position="268"/>
    </location>
</feature>
<dbReference type="Pfam" id="PF09329">
    <property type="entry name" value="zf-primase"/>
    <property type="match status" value="1"/>
</dbReference>
<evidence type="ECO:0000256" key="9">
    <source>
        <dbReference type="ARBA" id="ARBA00023054"/>
    </source>
</evidence>
<comment type="subcellular location">
    <subcellularLocation>
        <location evidence="1">Nucleus</location>
    </subcellularLocation>
</comment>
<feature type="compositionally biased region" description="Polar residues" evidence="12">
    <location>
        <begin position="287"/>
        <end position="311"/>
    </location>
</feature>
<dbReference type="PANTHER" id="PTHR13454:SF11">
    <property type="entry name" value="PROTEIN MCM10 HOMOLOG"/>
    <property type="match status" value="1"/>
</dbReference>
<dbReference type="GO" id="GO:0003688">
    <property type="term" value="F:DNA replication origin binding"/>
    <property type="evidence" value="ECO:0007669"/>
    <property type="project" value="TreeGrafter"/>
</dbReference>
<keyword evidence="8" id="KW-0862">Zinc</keyword>
<dbReference type="InterPro" id="IPR040184">
    <property type="entry name" value="Mcm10"/>
</dbReference>
<evidence type="ECO:0000256" key="6">
    <source>
        <dbReference type="ARBA" id="ARBA00022763"/>
    </source>
</evidence>
<dbReference type="PANTHER" id="PTHR13454">
    <property type="entry name" value="PROTEIN MCM10 HOMOLOG"/>
    <property type="match status" value="1"/>
</dbReference>
<keyword evidence="7" id="KW-0863">Zinc-finger</keyword>
<gene>
    <name evidence="14" type="ORF">NDU88_005014</name>
</gene>
<keyword evidence="11" id="KW-0539">Nucleus</keyword>
<dbReference type="GO" id="GO:0006974">
    <property type="term" value="P:DNA damage response"/>
    <property type="evidence" value="ECO:0007669"/>
    <property type="project" value="UniProtKB-KW"/>
</dbReference>
<comment type="similarity">
    <text evidence="2">Belongs to the MCM10 family.</text>
</comment>
<keyword evidence="5" id="KW-0479">Metal-binding</keyword>
<evidence type="ECO:0000256" key="3">
    <source>
        <dbReference type="ARBA" id="ARBA00017770"/>
    </source>
</evidence>
<feature type="compositionally biased region" description="Polar residues" evidence="12">
    <location>
        <begin position="322"/>
        <end position="332"/>
    </location>
</feature>
<organism evidence="14 15">
    <name type="scientific">Pleurodeles waltl</name>
    <name type="common">Iberian ribbed newt</name>
    <dbReference type="NCBI Taxonomy" id="8319"/>
    <lineage>
        <taxon>Eukaryota</taxon>
        <taxon>Metazoa</taxon>
        <taxon>Chordata</taxon>
        <taxon>Craniata</taxon>
        <taxon>Vertebrata</taxon>
        <taxon>Euteleostomi</taxon>
        <taxon>Amphibia</taxon>
        <taxon>Batrachia</taxon>
        <taxon>Caudata</taxon>
        <taxon>Salamandroidea</taxon>
        <taxon>Salamandridae</taxon>
        <taxon>Pleurodelinae</taxon>
        <taxon>Pleurodeles</taxon>
    </lineage>
</organism>
<evidence type="ECO:0000313" key="15">
    <source>
        <dbReference type="Proteomes" id="UP001066276"/>
    </source>
</evidence>
<protein>
    <recommendedName>
        <fullName evidence="3">Protein MCM10 homolog</fullName>
    </recommendedName>
</protein>
<dbReference type="InterPro" id="IPR015411">
    <property type="entry name" value="Rep_factor_Mcm10_C"/>
</dbReference>
<evidence type="ECO:0000256" key="12">
    <source>
        <dbReference type="SAM" id="MobiDB-lite"/>
    </source>
</evidence>
<proteinExistence type="inferred from homology"/>
<dbReference type="InterPro" id="IPR015408">
    <property type="entry name" value="Znf_Mcm10/DnaG"/>
</dbReference>
<dbReference type="GO" id="GO:0008270">
    <property type="term" value="F:zinc ion binding"/>
    <property type="evidence" value="ECO:0007669"/>
    <property type="project" value="UniProtKB-KW"/>
</dbReference>
<evidence type="ECO:0000256" key="7">
    <source>
        <dbReference type="ARBA" id="ARBA00022771"/>
    </source>
</evidence>
<feature type="compositionally biased region" description="Basic and acidic residues" evidence="12">
    <location>
        <begin position="155"/>
        <end position="176"/>
    </location>
</feature>
<keyword evidence="10" id="KW-0238">DNA-binding</keyword>
<feature type="region of interest" description="Disordered" evidence="12">
    <location>
        <begin position="820"/>
        <end position="841"/>
    </location>
</feature>
<feature type="region of interest" description="Disordered" evidence="12">
    <location>
        <begin position="235"/>
        <end position="371"/>
    </location>
</feature>
<feature type="compositionally biased region" description="Low complexity" evidence="12">
    <location>
        <begin position="355"/>
        <end position="365"/>
    </location>
</feature>
<accession>A0AAV7SKG8</accession>
<dbReference type="InterPro" id="IPR056791">
    <property type="entry name" value="Znf_Mcm10_C"/>
</dbReference>
<evidence type="ECO:0000256" key="11">
    <source>
        <dbReference type="ARBA" id="ARBA00023242"/>
    </source>
</evidence>
<evidence type="ECO:0000256" key="1">
    <source>
        <dbReference type="ARBA" id="ARBA00004123"/>
    </source>
</evidence>
<evidence type="ECO:0000256" key="10">
    <source>
        <dbReference type="ARBA" id="ARBA00023125"/>
    </source>
</evidence>
<dbReference type="Pfam" id="PF24863">
    <property type="entry name" value="zf-CCCH_Mcm10"/>
    <property type="match status" value="1"/>
</dbReference>
<dbReference type="GO" id="GO:0003697">
    <property type="term" value="F:single-stranded DNA binding"/>
    <property type="evidence" value="ECO:0007669"/>
    <property type="project" value="InterPro"/>
</dbReference>